<sequence length="229" mass="26381">MLDNYSQQQKTMVNELENTFANGNHKSTVVDMQKDYANDDQICLTSVVFIPNEISKIITDKIINPLRAIEPMHYYYPPDSMHLTIKNIRTINKPPLFSQTDIEKTQNLYSKIIPKFQKFEFNVEDAVLFPTSLSVMAYSKDTLKDLVLSLDKGLKEIGVPDNKKYLSDSVFWGNITVCRFTQKPSQEFIHMAKQLRNLKIGKFNINKISLITCNAVCRSRQIIAEYSLV</sequence>
<dbReference type="SUPFAM" id="SSF55144">
    <property type="entry name" value="LigT-like"/>
    <property type="match status" value="1"/>
</dbReference>
<dbReference type="AlphaFoldDB" id="A0A1F6MBK6"/>
<dbReference type="Gene3D" id="3.90.1140.10">
    <property type="entry name" value="Cyclic phosphodiesterase"/>
    <property type="match status" value="1"/>
</dbReference>
<comment type="caution">
    <text evidence="1">The sequence shown here is derived from an EMBL/GenBank/DDBJ whole genome shotgun (WGS) entry which is preliminary data.</text>
</comment>
<protein>
    <recommendedName>
        <fullName evidence="3">2'-5' RNA ligase</fullName>
    </recommendedName>
</protein>
<evidence type="ECO:0008006" key="3">
    <source>
        <dbReference type="Google" id="ProtNLM"/>
    </source>
</evidence>
<dbReference type="Proteomes" id="UP000176413">
    <property type="component" value="Unassembled WGS sequence"/>
</dbReference>
<evidence type="ECO:0000313" key="1">
    <source>
        <dbReference type="EMBL" id="OGH68995.1"/>
    </source>
</evidence>
<dbReference type="EMBL" id="MFQA01000021">
    <property type="protein sequence ID" value="OGH68995.1"/>
    <property type="molecule type" value="Genomic_DNA"/>
</dbReference>
<name>A0A1F6MBK6_9BACT</name>
<dbReference type="InterPro" id="IPR009097">
    <property type="entry name" value="Cyclic_Pdiesterase"/>
</dbReference>
<proteinExistence type="predicted"/>
<accession>A0A1F6MBK6</accession>
<evidence type="ECO:0000313" key="2">
    <source>
        <dbReference type="Proteomes" id="UP000176413"/>
    </source>
</evidence>
<organism evidence="1 2">
    <name type="scientific">Candidatus Magasanikbacteria bacterium RIFCSPHIGHO2_02_FULL_45_10</name>
    <dbReference type="NCBI Taxonomy" id="1798679"/>
    <lineage>
        <taxon>Bacteria</taxon>
        <taxon>Candidatus Magasanikiibacteriota</taxon>
    </lineage>
</organism>
<gene>
    <name evidence="1" type="ORF">A3D53_02145</name>
</gene>
<reference evidence="1 2" key="1">
    <citation type="journal article" date="2016" name="Nat. Commun.">
        <title>Thousands of microbial genomes shed light on interconnected biogeochemical processes in an aquifer system.</title>
        <authorList>
            <person name="Anantharaman K."/>
            <person name="Brown C.T."/>
            <person name="Hug L.A."/>
            <person name="Sharon I."/>
            <person name="Castelle C.J."/>
            <person name="Probst A.J."/>
            <person name="Thomas B.C."/>
            <person name="Singh A."/>
            <person name="Wilkins M.J."/>
            <person name="Karaoz U."/>
            <person name="Brodie E.L."/>
            <person name="Williams K.H."/>
            <person name="Hubbard S.S."/>
            <person name="Banfield J.F."/>
        </authorList>
    </citation>
    <scope>NUCLEOTIDE SEQUENCE [LARGE SCALE GENOMIC DNA]</scope>
</reference>